<dbReference type="InterPro" id="IPR027417">
    <property type="entry name" value="P-loop_NTPase"/>
</dbReference>
<evidence type="ECO:0000256" key="3">
    <source>
        <dbReference type="ARBA" id="ARBA00022840"/>
    </source>
</evidence>
<evidence type="ECO:0000256" key="4">
    <source>
        <dbReference type="ARBA" id="ARBA00066388"/>
    </source>
</evidence>
<dbReference type="GO" id="GO:0005524">
    <property type="term" value="F:ATP binding"/>
    <property type="evidence" value="ECO:0007669"/>
    <property type="project" value="UniProtKB-KW"/>
</dbReference>
<dbReference type="PROSITE" id="PS00211">
    <property type="entry name" value="ABC_TRANSPORTER_1"/>
    <property type="match status" value="1"/>
</dbReference>
<proteinExistence type="predicted"/>
<dbReference type="SMART" id="SM00382">
    <property type="entry name" value="AAA"/>
    <property type="match status" value="1"/>
</dbReference>
<dbReference type="InterPro" id="IPR008995">
    <property type="entry name" value="Mo/tungstate-bd_C_term_dom"/>
</dbReference>
<dbReference type="InterPro" id="IPR017871">
    <property type="entry name" value="ABC_transporter-like_CS"/>
</dbReference>
<keyword evidence="7" id="KW-1185">Reference proteome</keyword>
<dbReference type="RefSeq" id="WP_101671318.1">
    <property type="nucleotide sequence ID" value="NZ_NMYC01000005.1"/>
</dbReference>
<evidence type="ECO:0000313" key="7">
    <source>
        <dbReference type="Proteomes" id="UP000234935"/>
    </source>
</evidence>
<dbReference type="OrthoDB" id="9802264at2"/>
<dbReference type="Proteomes" id="UP000234935">
    <property type="component" value="Unassembled WGS sequence"/>
</dbReference>
<comment type="caution">
    <text evidence="6">The sequence shown here is derived from an EMBL/GenBank/DDBJ whole genome shotgun (WGS) entry which is preliminary data.</text>
</comment>
<dbReference type="GO" id="GO:0016887">
    <property type="term" value="F:ATP hydrolysis activity"/>
    <property type="evidence" value="ECO:0007669"/>
    <property type="project" value="InterPro"/>
</dbReference>
<dbReference type="GO" id="GO:0015418">
    <property type="term" value="F:ABC-type quaternary ammonium compound transporting activity"/>
    <property type="evidence" value="ECO:0007669"/>
    <property type="project" value="UniProtKB-EC"/>
</dbReference>
<keyword evidence="2" id="KW-0547">Nucleotide-binding</keyword>
<dbReference type="SUPFAM" id="SSF50331">
    <property type="entry name" value="MOP-like"/>
    <property type="match status" value="1"/>
</dbReference>
<dbReference type="InterPro" id="IPR050093">
    <property type="entry name" value="ABC_SmlMolc_Importer"/>
</dbReference>
<protein>
    <recommendedName>
        <fullName evidence="4">ABC-type quaternary amine transporter</fullName>
        <ecNumber evidence="4">7.6.2.9</ecNumber>
    </recommendedName>
</protein>
<dbReference type="AlphaFoldDB" id="A0A2N5IX74"/>
<keyword evidence="3" id="KW-0067">ATP-binding</keyword>
<dbReference type="Gene3D" id="3.40.50.300">
    <property type="entry name" value="P-loop containing nucleotide triphosphate hydrolases"/>
    <property type="match status" value="1"/>
</dbReference>
<feature type="domain" description="ABC transporter" evidence="5">
    <location>
        <begin position="29"/>
        <end position="259"/>
    </location>
</feature>
<dbReference type="InterPro" id="IPR003439">
    <property type="entry name" value="ABC_transporter-like_ATP-bd"/>
</dbReference>
<evidence type="ECO:0000256" key="2">
    <source>
        <dbReference type="ARBA" id="ARBA00022741"/>
    </source>
</evidence>
<dbReference type="PANTHER" id="PTHR42781:SF4">
    <property type="entry name" value="SPERMIDINE_PUTRESCINE IMPORT ATP-BINDING PROTEIN POTA"/>
    <property type="match status" value="1"/>
</dbReference>
<dbReference type="InterPro" id="IPR003593">
    <property type="entry name" value="AAA+_ATPase"/>
</dbReference>
<reference evidence="6 7" key="1">
    <citation type="submission" date="2017-07" db="EMBL/GenBank/DDBJ databases">
        <title>Bifidobacterium novel species.</title>
        <authorList>
            <person name="Lugli G.A."/>
            <person name="Milani C."/>
            <person name="Duranti S."/>
            <person name="Mangifesta M."/>
        </authorList>
    </citation>
    <scope>NUCLEOTIDE SEQUENCE [LARGE SCALE GENOMIC DNA]</scope>
    <source>
        <strain evidence="7">Goo31D</strain>
    </source>
</reference>
<evidence type="ECO:0000259" key="5">
    <source>
        <dbReference type="PROSITE" id="PS50893"/>
    </source>
</evidence>
<gene>
    <name evidence="6" type="ORF">CGZ88_1043</name>
</gene>
<dbReference type="FunFam" id="3.40.50.300:FF:000425">
    <property type="entry name" value="Probable ABC transporter, ATP-binding subunit"/>
    <property type="match status" value="1"/>
</dbReference>
<evidence type="ECO:0000313" key="6">
    <source>
        <dbReference type="EMBL" id="PLS26558.1"/>
    </source>
</evidence>
<keyword evidence="1" id="KW-0813">Transport</keyword>
<evidence type="ECO:0000256" key="1">
    <source>
        <dbReference type="ARBA" id="ARBA00022448"/>
    </source>
</evidence>
<dbReference type="EMBL" id="NMYC01000005">
    <property type="protein sequence ID" value="PLS26558.1"/>
    <property type="molecule type" value="Genomic_DNA"/>
</dbReference>
<dbReference type="Pfam" id="PF00005">
    <property type="entry name" value="ABC_tran"/>
    <property type="match status" value="1"/>
</dbReference>
<dbReference type="Gene3D" id="2.40.50.100">
    <property type="match status" value="1"/>
</dbReference>
<organism evidence="6 7">
    <name type="scientific">Bifidobacterium anseris</name>
    <dbReference type="NCBI Taxonomy" id="2020963"/>
    <lineage>
        <taxon>Bacteria</taxon>
        <taxon>Bacillati</taxon>
        <taxon>Actinomycetota</taxon>
        <taxon>Actinomycetes</taxon>
        <taxon>Bifidobacteriales</taxon>
        <taxon>Bifidobacteriaceae</taxon>
        <taxon>Bifidobacterium</taxon>
    </lineage>
</organism>
<name>A0A2N5IX74_9BIFI</name>
<sequence length="377" mass="41323">MHKTNRDTYTAARHSRDDVADAHGLGRTVCFDGVSKSYGAKEVLRDFDLRIGPGELICLLGPSGCGKSTALRCLAGFETITRGDILVDGTSVVGTPPRKRNMGMVFQHYSLFPNMTVLQNVAFGLKIAKVDRRERLGSARCMLEQVGLADFASRYPNELSGGQQQRVALARALIVNPSVLLLDEPLSALDAKIRVQLRNEIRSIQHELGITAIFVTHDQEEALAIADRVAVMKDGRLEQIGTPQELYAKPATPFVADFIGQSNRLETHVLPNGMIDVLGHAVPPLRPLPAGTRVTAFVRPEHVLLHRRDEGRYVVRSSMFLGAFGRTQVETHDDAPTMPPLVSQHDSSMRFLPGDHVSLEIRPVPVAAAPLDEVARP</sequence>
<dbReference type="PANTHER" id="PTHR42781">
    <property type="entry name" value="SPERMIDINE/PUTRESCINE IMPORT ATP-BINDING PROTEIN POTA"/>
    <property type="match status" value="1"/>
</dbReference>
<dbReference type="SUPFAM" id="SSF52540">
    <property type="entry name" value="P-loop containing nucleoside triphosphate hydrolases"/>
    <property type="match status" value="1"/>
</dbReference>
<dbReference type="PROSITE" id="PS50893">
    <property type="entry name" value="ABC_TRANSPORTER_2"/>
    <property type="match status" value="1"/>
</dbReference>
<accession>A0A2N5IX74</accession>
<dbReference type="EC" id="7.6.2.9" evidence="4"/>